<dbReference type="GO" id="GO:0005509">
    <property type="term" value="F:calcium ion binding"/>
    <property type="evidence" value="ECO:0007669"/>
    <property type="project" value="TreeGrafter"/>
</dbReference>
<dbReference type="Gene3D" id="2.60.40.150">
    <property type="entry name" value="C2 domain"/>
    <property type="match status" value="1"/>
</dbReference>
<accession>A0AAU9XNW6</accession>
<dbReference type="EMBL" id="CALNXJ010000053">
    <property type="protein sequence ID" value="CAH3153564.1"/>
    <property type="molecule type" value="Genomic_DNA"/>
</dbReference>
<keyword evidence="3" id="KW-1185">Reference proteome</keyword>
<dbReference type="Pfam" id="PF00168">
    <property type="entry name" value="C2"/>
    <property type="match status" value="1"/>
</dbReference>
<dbReference type="InterPro" id="IPR035892">
    <property type="entry name" value="C2_domain_sf"/>
</dbReference>
<organism evidence="2 3">
    <name type="scientific">Pocillopora meandrina</name>
    <dbReference type="NCBI Taxonomy" id="46732"/>
    <lineage>
        <taxon>Eukaryota</taxon>
        <taxon>Metazoa</taxon>
        <taxon>Cnidaria</taxon>
        <taxon>Anthozoa</taxon>
        <taxon>Hexacorallia</taxon>
        <taxon>Scleractinia</taxon>
        <taxon>Astrocoeniina</taxon>
        <taxon>Pocilloporidae</taxon>
        <taxon>Pocillopora</taxon>
    </lineage>
</organism>
<gene>
    <name evidence="2" type="ORF">PMEA_00027176</name>
</gene>
<dbReference type="GO" id="GO:0008429">
    <property type="term" value="F:phosphatidylethanolamine binding"/>
    <property type="evidence" value="ECO:0007669"/>
    <property type="project" value="TreeGrafter"/>
</dbReference>
<comment type="caution">
    <text evidence="2">The sequence shown here is derived from an EMBL/GenBank/DDBJ whole genome shotgun (WGS) entry which is preliminary data.</text>
</comment>
<dbReference type="PANTHER" id="PTHR45761">
    <property type="entry name" value="EXTENDED SYNAPTOTAGMIN-LIKE PROTEIN 2, ISOFORM C"/>
    <property type="match status" value="1"/>
</dbReference>
<evidence type="ECO:0000313" key="3">
    <source>
        <dbReference type="Proteomes" id="UP001159428"/>
    </source>
</evidence>
<dbReference type="SUPFAM" id="SSF49562">
    <property type="entry name" value="C2 domain (Calcium/lipid-binding domain, CaLB)"/>
    <property type="match status" value="1"/>
</dbReference>
<dbReference type="PANTHER" id="PTHR45761:SF1">
    <property type="entry name" value="EXTENDED SYNAPTOTAGMIN-LIKE PROTEIN 2, ISOFORM C"/>
    <property type="match status" value="1"/>
</dbReference>
<dbReference type="GO" id="GO:0031210">
    <property type="term" value="F:phosphatidylcholine binding"/>
    <property type="evidence" value="ECO:0007669"/>
    <property type="project" value="TreeGrafter"/>
</dbReference>
<dbReference type="InterPro" id="IPR000008">
    <property type="entry name" value="C2_dom"/>
</dbReference>
<feature type="domain" description="C2" evidence="1">
    <location>
        <begin position="1"/>
        <end position="54"/>
    </location>
</feature>
<evidence type="ECO:0000313" key="2">
    <source>
        <dbReference type="EMBL" id="CAH3153564.1"/>
    </source>
</evidence>
<reference evidence="2 3" key="1">
    <citation type="submission" date="2022-05" db="EMBL/GenBank/DDBJ databases">
        <authorList>
            <consortium name="Genoscope - CEA"/>
            <person name="William W."/>
        </authorList>
    </citation>
    <scope>NUCLEOTIDE SEQUENCE [LARGE SCALE GENOMIC DNA]</scope>
</reference>
<sequence length="54" mass="5963">MKDIVIISKGSSDPNVILRVGAKTFCTKTKDNTVNPIWNEAFLAFVDNSHGQKL</sequence>
<dbReference type="GO" id="GO:0035091">
    <property type="term" value="F:phosphatidylinositol binding"/>
    <property type="evidence" value="ECO:0007669"/>
    <property type="project" value="TreeGrafter"/>
</dbReference>
<protein>
    <recommendedName>
        <fullName evidence="1">C2 domain-containing protein</fullName>
    </recommendedName>
</protein>
<proteinExistence type="predicted"/>
<dbReference type="InterPro" id="IPR051634">
    <property type="entry name" value="Extended_Synaptotagmin"/>
</dbReference>
<dbReference type="AlphaFoldDB" id="A0AAU9XNW6"/>
<name>A0AAU9XNW6_9CNID</name>
<dbReference type="PROSITE" id="PS50004">
    <property type="entry name" value="C2"/>
    <property type="match status" value="1"/>
</dbReference>
<dbReference type="GO" id="GO:0005789">
    <property type="term" value="C:endoplasmic reticulum membrane"/>
    <property type="evidence" value="ECO:0007669"/>
    <property type="project" value="TreeGrafter"/>
</dbReference>
<dbReference type="Proteomes" id="UP001159428">
    <property type="component" value="Unassembled WGS sequence"/>
</dbReference>
<dbReference type="GO" id="GO:0005544">
    <property type="term" value="F:calcium-dependent phospholipid binding"/>
    <property type="evidence" value="ECO:0007669"/>
    <property type="project" value="TreeGrafter"/>
</dbReference>
<evidence type="ECO:0000259" key="1">
    <source>
        <dbReference type="PROSITE" id="PS50004"/>
    </source>
</evidence>